<evidence type="ECO:0000256" key="7">
    <source>
        <dbReference type="ARBA" id="ARBA00038459"/>
    </source>
</evidence>
<gene>
    <name evidence="10" type="ORF">IAR55_002296</name>
</gene>
<dbReference type="Proteomes" id="UP001388673">
    <property type="component" value="Unassembled WGS sequence"/>
</dbReference>
<evidence type="ECO:0000256" key="6">
    <source>
        <dbReference type="ARBA" id="ARBA00023136"/>
    </source>
</evidence>
<accession>A0AAW0Z0G1</accession>
<comment type="similarity">
    <text evidence="7">Belongs to the major facilitator superfamily. DHA1 family. Polyamines/proton antiporter (TC 2.A.1.2.16) subfamily.</text>
</comment>
<keyword evidence="5 8" id="KW-1133">Transmembrane helix</keyword>
<name>A0AAW0Z0G1_9TREE</name>
<evidence type="ECO:0000256" key="4">
    <source>
        <dbReference type="ARBA" id="ARBA00022692"/>
    </source>
</evidence>
<keyword evidence="2" id="KW-0813">Transport</keyword>
<dbReference type="PROSITE" id="PS50850">
    <property type="entry name" value="MFS"/>
    <property type="match status" value="1"/>
</dbReference>
<organism evidence="10 11">
    <name type="scientific">Kwoniella newhampshirensis</name>
    <dbReference type="NCBI Taxonomy" id="1651941"/>
    <lineage>
        <taxon>Eukaryota</taxon>
        <taxon>Fungi</taxon>
        <taxon>Dikarya</taxon>
        <taxon>Basidiomycota</taxon>
        <taxon>Agaricomycotina</taxon>
        <taxon>Tremellomycetes</taxon>
        <taxon>Tremellales</taxon>
        <taxon>Cryptococcaceae</taxon>
        <taxon>Kwoniella</taxon>
    </lineage>
</organism>
<evidence type="ECO:0000259" key="9">
    <source>
        <dbReference type="PROSITE" id="PS50850"/>
    </source>
</evidence>
<feature type="transmembrane region" description="Helical" evidence="8">
    <location>
        <begin position="446"/>
        <end position="467"/>
    </location>
</feature>
<dbReference type="GO" id="GO:0005886">
    <property type="term" value="C:plasma membrane"/>
    <property type="evidence" value="ECO:0007669"/>
    <property type="project" value="UniProtKB-SubCell"/>
</dbReference>
<keyword evidence="11" id="KW-1185">Reference proteome</keyword>
<dbReference type="PANTHER" id="PTHR23502">
    <property type="entry name" value="MAJOR FACILITATOR SUPERFAMILY"/>
    <property type="match status" value="1"/>
</dbReference>
<dbReference type="InterPro" id="IPR020846">
    <property type="entry name" value="MFS_dom"/>
</dbReference>
<feature type="transmembrane region" description="Helical" evidence="8">
    <location>
        <begin position="479"/>
        <end position="500"/>
    </location>
</feature>
<feature type="transmembrane region" description="Helical" evidence="8">
    <location>
        <begin position="179"/>
        <end position="201"/>
    </location>
</feature>
<reference evidence="10 11" key="1">
    <citation type="journal article" date="2024" name="bioRxiv">
        <title>Comparative genomics of Cryptococcus and Kwoniella reveals pathogenesis evolution and contrasting karyotype dynamics via intercentromeric recombination or chromosome fusion.</title>
        <authorList>
            <person name="Coelho M.A."/>
            <person name="David-Palma M."/>
            <person name="Shea T."/>
            <person name="Bowers K."/>
            <person name="McGinley-Smith S."/>
            <person name="Mohammad A.W."/>
            <person name="Gnirke A."/>
            <person name="Yurkov A.M."/>
            <person name="Nowrousian M."/>
            <person name="Sun S."/>
            <person name="Cuomo C.A."/>
            <person name="Heitman J."/>
        </authorList>
    </citation>
    <scope>NUCLEOTIDE SEQUENCE [LARGE SCALE GENOMIC DNA]</scope>
    <source>
        <strain evidence="10 11">CBS 13917</strain>
    </source>
</reference>
<keyword evidence="6 8" id="KW-0472">Membrane</keyword>
<feature type="transmembrane region" description="Helical" evidence="8">
    <location>
        <begin position="417"/>
        <end position="440"/>
    </location>
</feature>
<evidence type="ECO:0000256" key="2">
    <source>
        <dbReference type="ARBA" id="ARBA00022448"/>
    </source>
</evidence>
<dbReference type="GO" id="GO:0022857">
    <property type="term" value="F:transmembrane transporter activity"/>
    <property type="evidence" value="ECO:0007669"/>
    <property type="project" value="InterPro"/>
</dbReference>
<comment type="caution">
    <text evidence="10">The sequence shown here is derived from an EMBL/GenBank/DDBJ whole genome shotgun (WGS) entry which is preliminary data.</text>
</comment>
<dbReference type="EMBL" id="JBCAWK010000004">
    <property type="protein sequence ID" value="KAK8861475.1"/>
    <property type="molecule type" value="Genomic_DNA"/>
</dbReference>
<evidence type="ECO:0000256" key="3">
    <source>
        <dbReference type="ARBA" id="ARBA00022475"/>
    </source>
</evidence>
<dbReference type="InterPro" id="IPR011701">
    <property type="entry name" value="MFS"/>
</dbReference>
<evidence type="ECO:0000313" key="10">
    <source>
        <dbReference type="EMBL" id="KAK8861475.1"/>
    </source>
</evidence>
<evidence type="ECO:0000256" key="1">
    <source>
        <dbReference type="ARBA" id="ARBA00004651"/>
    </source>
</evidence>
<feature type="transmembrane region" description="Helical" evidence="8">
    <location>
        <begin position="330"/>
        <end position="356"/>
    </location>
</feature>
<dbReference type="CDD" id="cd17323">
    <property type="entry name" value="MFS_Tpo1_MDR_like"/>
    <property type="match status" value="1"/>
</dbReference>
<proteinExistence type="inferred from homology"/>
<sequence length="546" mass="59898">MIENKAEDIEMGGERLEASQSRTTIVGIPVSERGDRHQHGIASPAAFSELAATPTSLSTRSARRVITAFPTSPHNPLNWPKGRKISMAAILGMTGFISTAGSSVGIPGLHQVMQEFGVKDEKIGVLIASAYILGLGTGPFMFAPISELYGRQPAYFSSQTLYVLFFLGTGFSQNMATLIVLRFFCGVFGSVTPSLGVATCADMFRPQERGTAISLYALGPMAGPVLGNMIGTWFLFFGWRWPYYVMTIASAINTVIMFLIMRETYAPAIQKILTFHATHPTSTSTANQSIFRRFLPDLTWMAHMVSRDEMKTVYGRAFSRPPRLLFTNPIAFGFSVYYAYTYAMIYIFLVALPLLYGRPPWSQPDLFSYHWPQATMPLSYIPLGVGFVTAATIAANSQDRIYKYLSARSGDKGQPEYRLVLTQIGMCTMPIGLLIFGWTANAHTHWIVPFIGEVIVALGLMLAFNTLQNFFVDAFSPYSAAAVAGATACRSIIACILPLFATDMFVRLGWGWGGTLLALVGVVGIPGPLIMFACGKRLRERFAFEG</sequence>
<evidence type="ECO:0000256" key="5">
    <source>
        <dbReference type="ARBA" id="ARBA00022989"/>
    </source>
</evidence>
<dbReference type="AlphaFoldDB" id="A0AAW0Z0G1"/>
<protein>
    <recommendedName>
        <fullName evidence="9">Major facilitator superfamily (MFS) profile domain-containing protein</fullName>
    </recommendedName>
</protein>
<keyword evidence="3" id="KW-1003">Cell membrane</keyword>
<dbReference type="SUPFAM" id="SSF103473">
    <property type="entry name" value="MFS general substrate transporter"/>
    <property type="match status" value="1"/>
</dbReference>
<dbReference type="RefSeq" id="XP_066804100.1">
    <property type="nucleotide sequence ID" value="XM_066945411.1"/>
</dbReference>
<dbReference type="GeneID" id="92179555"/>
<evidence type="ECO:0000256" key="8">
    <source>
        <dbReference type="SAM" id="Phobius"/>
    </source>
</evidence>
<dbReference type="InterPro" id="IPR036259">
    <property type="entry name" value="MFS_trans_sf"/>
</dbReference>
<dbReference type="Pfam" id="PF07690">
    <property type="entry name" value="MFS_1"/>
    <property type="match status" value="1"/>
</dbReference>
<dbReference type="KEGG" id="kne:92179555"/>
<feature type="transmembrane region" description="Helical" evidence="8">
    <location>
        <begin position="241"/>
        <end position="261"/>
    </location>
</feature>
<keyword evidence="4 8" id="KW-0812">Transmembrane</keyword>
<dbReference type="Gene3D" id="1.20.1250.20">
    <property type="entry name" value="MFS general substrate transporter like domains"/>
    <property type="match status" value="1"/>
</dbReference>
<feature type="domain" description="Major facilitator superfamily (MFS) profile" evidence="9">
    <location>
        <begin position="87"/>
        <end position="539"/>
    </location>
</feature>
<feature type="transmembrane region" description="Helical" evidence="8">
    <location>
        <begin position="85"/>
        <end position="103"/>
    </location>
</feature>
<feature type="transmembrane region" description="Helical" evidence="8">
    <location>
        <begin position="123"/>
        <end position="142"/>
    </location>
</feature>
<feature type="transmembrane region" description="Helical" evidence="8">
    <location>
        <begin position="376"/>
        <end position="396"/>
    </location>
</feature>
<feature type="transmembrane region" description="Helical" evidence="8">
    <location>
        <begin position="512"/>
        <end position="534"/>
    </location>
</feature>
<feature type="transmembrane region" description="Helical" evidence="8">
    <location>
        <begin position="213"/>
        <end position="235"/>
    </location>
</feature>
<comment type="subcellular location">
    <subcellularLocation>
        <location evidence="1">Cell membrane</location>
        <topology evidence="1">Multi-pass membrane protein</topology>
    </subcellularLocation>
</comment>
<evidence type="ECO:0000313" key="11">
    <source>
        <dbReference type="Proteomes" id="UP001388673"/>
    </source>
</evidence>
<dbReference type="PANTHER" id="PTHR23502:SF186">
    <property type="entry name" value="MAJOR FACILITATOR SUPERFAMILY (MFS) PROFILE DOMAIN-CONTAINING PROTEIN"/>
    <property type="match status" value="1"/>
</dbReference>